<proteinExistence type="predicted"/>
<sequence>MTTPMRHREETVNTYLAQAISQLGVQAEAEVILAKGKDRPDVLFTLRGLRIAIEGKFADTPGAKDLVFQDAKGRVRHGIAHIAAAAVYPADLRTAPTQQLAKRLQDASLEFCIVTETTSPTWAKGSPEELMAALRRAQETLSQDDLVEQTATSLGARLDGVAALWSGQPDVCDRLSDLLGIHPPEDEKPEDRERRRVTAAKVAALALSNALIFEEQLAGSRTGIKTLGQVQRSKTPIQDVADHWQWIWENINYVPIFQLGERILREVPNSRNASVAFKALLKEAASICEKQTALRHDLMGRIYHWLLHQAKFLGTYYTSVSAATLLLKLATDIPGDDRDYADLRVLEDLRIADLTCGTGTLLMAAAQALADKHIRARAEQGLPIHPPDLQGFHRALMERILHGYDVLPSALHLTASTLALLAPEVAFTRMNLFVMPMGVGDGQSGIRLGSLDFIGRNTIPTEVTLDGARMDAKQVSAAHVSTSSATLPDLDLCVMNPPFVRSVGGNLLFGSLPQAEREVLQKELKKRSKRLSANITAGLGSVFVAVAEKRLKPKGRMAFVLPAALISGEAWAATRELLATCHHLEMVITSHDAGRPNFSENTDLSEVMFITRKKDGLYETPGRTQYLNLWRNPTSIYEALDLAHHVLATPPANVEGTGTQAIRTPQGKLGELMSMPAPRGSENWTGGLFSQTELARTFWHLGNGLVQVPGQATPISVTLCPLAALGDLGPDQRRIHDGFYPSTEEFSPYRGVWNHDSQAITTIRQEPNTFLVVKQDSPRGPNYGAHLWERSGDILLVERLRTNSQRVLAIGLDESVLANTWWPLRSNFDPNRRKAMLLWLNGSLALLLFYGRRVVTQGAWMKMKQPAWEGMPVLDVRVLSDAQAMALAGAYDRLGAQKLMALSKLEEDPVRAEIDEAISKALGMPNLNPLRKLMAREPGLTDHGIGSPVGEAQPFAEDDDPQNPEPIALL</sequence>
<dbReference type="Proteomes" id="UP001165044">
    <property type="component" value="Unassembled WGS sequence"/>
</dbReference>
<dbReference type="PANTHER" id="PTHR33841:SF4">
    <property type="entry name" value="RESTRICTION MODIFICATION SYSTEM DNA SPECIFICITY DOMAIN"/>
    <property type="match status" value="1"/>
</dbReference>
<accession>A0ABQ5PUL6</accession>
<evidence type="ECO:0000313" key="5">
    <source>
        <dbReference type="Proteomes" id="UP001165044"/>
    </source>
</evidence>
<reference evidence="4" key="1">
    <citation type="journal article" date="2023" name="Antonie Van Leeuwenhoek">
        <title>Mesoterricola silvestris gen. nov., sp. nov., Mesoterricola sediminis sp. nov., Geothrix oryzae sp. nov., Geothrix edaphica sp. nov., Geothrix rubra sp. nov., and Geothrix limicola sp. nov., six novel members of Acidobacteriota isolated from soils.</title>
        <authorList>
            <person name="Itoh H."/>
            <person name="Sugisawa Y."/>
            <person name="Mise K."/>
            <person name="Xu Z."/>
            <person name="Kuniyasu M."/>
            <person name="Ushijima N."/>
            <person name="Kawano K."/>
            <person name="Kobayashi E."/>
            <person name="Shiratori Y."/>
            <person name="Masuda Y."/>
            <person name="Senoo K."/>
        </authorList>
    </citation>
    <scope>NUCLEOTIDE SEQUENCE</scope>
    <source>
        <strain evidence="4">Red802</strain>
    </source>
</reference>
<organism evidence="4 5">
    <name type="scientific">Geothrix edaphica</name>
    <dbReference type="NCBI Taxonomy" id="2927976"/>
    <lineage>
        <taxon>Bacteria</taxon>
        <taxon>Pseudomonadati</taxon>
        <taxon>Acidobacteriota</taxon>
        <taxon>Holophagae</taxon>
        <taxon>Holophagales</taxon>
        <taxon>Holophagaceae</taxon>
        <taxon>Geothrix</taxon>
    </lineage>
</organism>
<name>A0ABQ5PUL6_9BACT</name>
<feature type="region of interest" description="Disordered" evidence="3">
    <location>
        <begin position="941"/>
        <end position="970"/>
    </location>
</feature>
<evidence type="ECO:0000256" key="1">
    <source>
        <dbReference type="ARBA" id="ARBA00022603"/>
    </source>
</evidence>
<dbReference type="Gene3D" id="3.40.50.150">
    <property type="entry name" value="Vaccinia Virus protein VP39"/>
    <property type="match status" value="1"/>
</dbReference>
<keyword evidence="1" id="KW-0489">Methyltransferase</keyword>
<evidence type="ECO:0008006" key="6">
    <source>
        <dbReference type="Google" id="ProtNLM"/>
    </source>
</evidence>
<dbReference type="RefSeq" id="WP_285605911.1">
    <property type="nucleotide sequence ID" value="NZ_BSDC01000001.1"/>
</dbReference>
<dbReference type="InterPro" id="IPR029063">
    <property type="entry name" value="SAM-dependent_MTases_sf"/>
</dbReference>
<keyword evidence="5" id="KW-1185">Reference proteome</keyword>
<evidence type="ECO:0000256" key="3">
    <source>
        <dbReference type="SAM" id="MobiDB-lite"/>
    </source>
</evidence>
<dbReference type="PRINTS" id="PR00507">
    <property type="entry name" value="N12N6MTFRASE"/>
</dbReference>
<gene>
    <name evidence="4" type="ORF">GETHED_01840</name>
</gene>
<evidence type="ECO:0000256" key="2">
    <source>
        <dbReference type="ARBA" id="ARBA00022679"/>
    </source>
</evidence>
<comment type="caution">
    <text evidence="4">The sequence shown here is derived from an EMBL/GenBank/DDBJ whole genome shotgun (WGS) entry which is preliminary data.</text>
</comment>
<dbReference type="EMBL" id="BSDC01000001">
    <property type="protein sequence ID" value="GLH65820.1"/>
    <property type="molecule type" value="Genomic_DNA"/>
</dbReference>
<keyword evidence="2" id="KW-0808">Transferase</keyword>
<protein>
    <recommendedName>
        <fullName evidence="6">Site-specific DNA-methyltransferase (adenine-specific)</fullName>
    </recommendedName>
</protein>
<evidence type="ECO:0000313" key="4">
    <source>
        <dbReference type="EMBL" id="GLH65820.1"/>
    </source>
</evidence>
<dbReference type="InterPro" id="IPR050953">
    <property type="entry name" value="N4_N6_ade-DNA_methylase"/>
</dbReference>
<dbReference type="SUPFAM" id="SSF53335">
    <property type="entry name" value="S-adenosyl-L-methionine-dependent methyltransferases"/>
    <property type="match status" value="1"/>
</dbReference>
<dbReference type="PANTHER" id="PTHR33841">
    <property type="entry name" value="DNA METHYLTRANSFERASE YEEA-RELATED"/>
    <property type="match status" value="1"/>
</dbReference>